<keyword evidence="2" id="KW-1185">Reference proteome</keyword>
<dbReference type="OrthoDB" id="2183852at2"/>
<dbReference type="AlphaFoldDB" id="A0A6L3UX34"/>
<dbReference type="Proteomes" id="UP000481030">
    <property type="component" value="Unassembled WGS sequence"/>
</dbReference>
<organism evidence="1 2">
    <name type="scientific">Cytobacillus depressus</name>
    <dbReference type="NCBI Taxonomy" id="1602942"/>
    <lineage>
        <taxon>Bacteria</taxon>
        <taxon>Bacillati</taxon>
        <taxon>Bacillota</taxon>
        <taxon>Bacilli</taxon>
        <taxon>Bacillales</taxon>
        <taxon>Bacillaceae</taxon>
        <taxon>Cytobacillus</taxon>
    </lineage>
</organism>
<dbReference type="RefSeq" id="WP_151537432.1">
    <property type="nucleotide sequence ID" value="NZ_WBOS01000026.1"/>
</dbReference>
<evidence type="ECO:0000313" key="1">
    <source>
        <dbReference type="EMBL" id="KAB2328624.1"/>
    </source>
</evidence>
<dbReference type="EMBL" id="WBOS01000026">
    <property type="protein sequence ID" value="KAB2328624.1"/>
    <property type="molecule type" value="Genomic_DNA"/>
</dbReference>
<sequence>MDLNMYRNLPDYLSANEIKSHFNEVLGFVELNYAASPLAISEAFYELAERQWNTFEYLEKSLKNRVDNWVVCNWKIDNHLLTDNLLSLIALLGLEKSFLTAKAFLANTNLTTEVRKEIENTIKELEGNVSDPYSGMK</sequence>
<accession>A0A6L3UX34</accession>
<gene>
    <name evidence="1" type="ORF">F7731_24685</name>
</gene>
<name>A0A6L3UX34_9BACI</name>
<comment type="caution">
    <text evidence="1">The sequence shown here is derived from an EMBL/GenBank/DDBJ whole genome shotgun (WGS) entry which is preliminary data.</text>
</comment>
<reference evidence="1 2" key="1">
    <citation type="journal article" date="2016" name="Antonie Van Leeuwenhoek">
        <title>Bacillus depressus sp. nov., isolated from soil of a sunflower field.</title>
        <authorList>
            <person name="Wei X."/>
            <person name="Xin D."/>
            <person name="Xin Y."/>
            <person name="Zhang H."/>
            <person name="Wang T."/>
            <person name="Zhang J."/>
        </authorList>
    </citation>
    <scope>NUCLEOTIDE SEQUENCE [LARGE SCALE GENOMIC DNA]</scope>
    <source>
        <strain evidence="1 2">BZ1</strain>
    </source>
</reference>
<evidence type="ECO:0000313" key="2">
    <source>
        <dbReference type="Proteomes" id="UP000481030"/>
    </source>
</evidence>
<proteinExistence type="predicted"/>
<protein>
    <submittedName>
        <fullName evidence="1">Uncharacterized protein</fullName>
    </submittedName>
</protein>